<dbReference type="eggNOG" id="COG2885">
    <property type="taxonomic scope" value="Bacteria"/>
</dbReference>
<evidence type="ECO:0000256" key="4">
    <source>
        <dbReference type="PROSITE-ProRule" id="PRU00473"/>
    </source>
</evidence>
<name>A5EW46_DICNV</name>
<dbReference type="CDD" id="cd07185">
    <property type="entry name" value="OmpA_C-like"/>
    <property type="match status" value="1"/>
</dbReference>
<keyword evidence="5" id="KW-0732">Signal</keyword>
<gene>
    <name evidence="7" type="ordered locus">DNO_0333</name>
</gene>
<protein>
    <submittedName>
        <fullName evidence="7">OmpA family protein</fullName>
    </submittedName>
</protein>
<accession>A5EW46</accession>
<feature type="chain" id="PRO_5002682479" evidence="5">
    <location>
        <begin position="31"/>
        <end position="298"/>
    </location>
</feature>
<dbReference type="Proteomes" id="UP000000248">
    <property type="component" value="Chromosome"/>
</dbReference>
<reference evidence="7 8" key="1">
    <citation type="journal article" date="2007" name="Nat. Biotechnol.">
        <title>Genome sequence and identification of candidate vaccine antigens from the animal pathogen Dichelobacter nodosus.</title>
        <authorList>
            <person name="Myers G.S."/>
            <person name="Parker D."/>
            <person name="Al-Hasani K."/>
            <person name="Kennan R.M."/>
            <person name="Seemann T."/>
            <person name="Ren Q."/>
            <person name="Badger J.H."/>
            <person name="Selengut J.D."/>
            <person name="Deboy R.T."/>
            <person name="Tettelin H."/>
            <person name="Boyce J.D."/>
            <person name="McCarl V.P."/>
            <person name="Han X."/>
            <person name="Nelson W.C."/>
            <person name="Madupu R."/>
            <person name="Mohamoud Y."/>
            <person name="Holley T."/>
            <person name="Fedorova N."/>
            <person name="Khouri H."/>
            <person name="Bottomley S.P."/>
            <person name="Whittington R.J."/>
            <person name="Adler B."/>
            <person name="Songer J.G."/>
            <person name="Rood J.I."/>
            <person name="Paulsen I.T."/>
        </authorList>
    </citation>
    <scope>NUCLEOTIDE SEQUENCE [LARGE SCALE GENOMIC DNA]</scope>
    <source>
        <strain evidence="7 8">VCS1703A</strain>
    </source>
</reference>
<dbReference type="PROSITE" id="PS51123">
    <property type="entry name" value="OMPA_2"/>
    <property type="match status" value="1"/>
</dbReference>
<evidence type="ECO:0000313" key="8">
    <source>
        <dbReference type="Proteomes" id="UP000000248"/>
    </source>
</evidence>
<dbReference type="SUPFAM" id="SSF103088">
    <property type="entry name" value="OmpA-like"/>
    <property type="match status" value="1"/>
</dbReference>
<dbReference type="STRING" id="246195.DNO_0333"/>
<keyword evidence="3" id="KW-0998">Cell outer membrane</keyword>
<evidence type="ECO:0000256" key="1">
    <source>
        <dbReference type="ARBA" id="ARBA00004442"/>
    </source>
</evidence>
<dbReference type="PANTHER" id="PTHR30329:SF21">
    <property type="entry name" value="LIPOPROTEIN YIAD-RELATED"/>
    <property type="match status" value="1"/>
</dbReference>
<dbReference type="KEGG" id="dno:DNO_0333"/>
<organism evidence="7 8">
    <name type="scientific">Dichelobacter nodosus (strain VCS1703A)</name>
    <dbReference type="NCBI Taxonomy" id="246195"/>
    <lineage>
        <taxon>Bacteria</taxon>
        <taxon>Pseudomonadati</taxon>
        <taxon>Pseudomonadota</taxon>
        <taxon>Gammaproteobacteria</taxon>
        <taxon>Cardiobacteriales</taxon>
        <taxon>Cardiobacteriaceae</taxon>
        <taxon>Dichelobacter</taxon>
    </lineage>
</organism>
<dbReference type="OrthoDB" id="1149075at2"/>
<dbReference type="InterPro" id="IPR006664">
    <property type="entry name" value="OMP_bac"/>
</dbReference>
<dbReference type="EMBL" id="CP000513">
    <property type="protein sequence ID" value="ABQ13515.1"/>
    <property type="molecule type" value="Genomic_DNA"/>
</dbReference>
<evidence type="ECO:0000256" key="5">
    <source>
        <dbReference type="SAM" id="SignalP"/>
    </source>
</evidence>
<evidence type="ECO:0000256" key="2">
    <source>
        <dbReference type="ARBA" id="ARBA00023136"/>
    </source>
</evidence>
<dbReference type="PANTHER" id="PTHR30329">
    <property type="entry name" value="STATOR ELEMENT OF FLAGELLAR MOTOR COMPLEX"/>
    <property type="match status" value="1"/>
</dbReference>
<keyword evidence="2 4" id="KW-0472">Membrane</keyword>
<dbReference type="InterPro" id="IPR036737">
    <property type="entry name" value="OmpA-like_sf"/>
</dbReference>
<keyword evidence="8" id="KW-1185">Reference proteome</keyword>
<evidence type="ECO:0000259" key="6">
    <source>
        <dbReference type="PROSITE" id="PS51123"/>
    </source>
</evidence>
<dbReference type="PRINTS" id="PR01021">
    <property type="entry name" value="OMPADOMAIN"/>
</dbReference>
<dbReference type="InterPro" id="IPR050330">
    <property type="entry name" value="Bact_OuterMem_StrucFunc"/>
</dbReference>
<feature type="domain" description="OmpA-like" evidence="6">
    <location>
        <begin position="182"/>
        <end position="298"/>
    </location>
</feature>
<dbReference type="Gene3D" id="3.30.1330.60">
    <property type="entry name" value="OmpA-like domain"/>
    <property type="match status" value="1"/>
</dbReference>
<feature type="signal peptide" evidence="5">
    <location>
        <begin position="1"/>
        <end position="30"/>
    </location>
</feature>
<evidence type="ECO:0000313" key="7">
    <source>
        <dbReference type="EMBL" id="ABQ13515.1"/>
    </source>
</evidence>
<comment type="subcellular location">
    <subcellularLocation>
        <location evidence="1">Cell outer membrane</location>
    </subcellularLocation>
</comment>
<proteinExistence type="predicted"/>
<dbReference type="GO" id="GO:0009279">
    <property type="term" value="C:cell outer membrane"/>
    <property type="evidence" value="ECO:0007669"/>
    <property type="project" value="UniProtKB-SubCell"/>
</dbReference>
<evidence type="ECO:0000256" key="3">
    <source>
        <dbReference type="ARBA" id="ARBA00023237"/>
    </source>
</evidence>
<dbReference type="HOGENOM" id="CLU_075798_0_0_6"/>
<dbReference type="InterPro" id="IPR006665">
    <property type="entry name" value="OmpA-like"/>
</dbReference>
<dbReference type="AlphaFoldDB" id="A5EW46"/>
<sequence>MNVEWQMLKVTVIRFLMALIVPAFLSQAFAQDSDDGVRQVNHVRWYKKQAVDFSNTANQSAPNNSASLIFVRTDDADSVDTSANIAVNGRFQTSLQAGKYSQVYSCSGVNYISVLPTQERSNDLQFDATPYQLSAGYTYFFLVDVDNSGRAQITGISRSQAEQYFARASMQTHQISRVVPNCPPAPARIELKILFDNDKHFVKQQYYSEIETVAGYLRQYPNTTVTLEGHTDSNASEQYNINLSQRRVNAVRDVLIQHYGISPARISAVGYGESQPIASNNTAAGRQQNRRVIAVFQN</sequence>
<dbReference type="Pfam" id="PF00691">
    <property type="entry name" value="OmpA"/>
    <property type="match status" value="1"/>
</dbReference>